<reference evidence="2 3" key="1">
    <citation type="journal article" date="2019" name="Sci. Rep.">
        <title>Orb-weaving spider Araneus ventricosus genome elucidates the spidroin gene catalogue.</title>
        <authorList>
            <person name="Kono N."/>
            <person name="Nakamura H."/>
            <person name="Ohtoshi R."/>
            <person name="Moran D.A.P."/>
            <person name="Shinohara A."/>
            <person name="Yoshida Y."/>
            <person name="Fujiwara M."/>
            <person name="Mori M."/>
            <person name="Tomita M."/>
            <person name="Arakawa K."/>
        </authorList>
    </citation>
    <scope>NUCLEOTIDE SEQUENCE [LARGE SCALE GENOMIC DNA]</scope>
</reference>
<protein>
    <submittedName>
        <fullName evidence="2">Uncharacterized protein</fullName>
    </submittedName>
</protein>
<comment type="caution">
    <text evidence="2">The sequence shown here is derived from an EMBL/GenBank/DDBJ whole genome shotgun (WGS) entry which is preliminary data.</text>
</comment>
<keyword evidence="3" id="KW-1185">Reference proteome</keyword>
<proteinExistence type="predicted"/>
<dbReference type="EMBL" id="BGPR01007499">
    <property type="protein sequence ID" value="GBN27306.1"/>
    <property type="molecule type" value="Genomic_DNA"/>
</dbReference>
<sequence length="124" mass="13783">MKISDKAGLLLRLLRAHEALEFAFVCLGFPIKAVALALLGITGCTRDNERRHDKCHQACSNREDWYDFLSIRGKQRKLSCLQINVIRKPSRGTGMISLCSRAKQGCVLPSDNHQAATEQSGLSQ</sequence>
<gene>
    <name evidence="2" type="ORF">AVEN_39185_1</name>
</gene>
<feature type="transmembrane region" description="Helical" evidence="1">
    <location>
        <begin position="20"/>
        <end position="41"/>
    </location>
</feature>
<organism evidence="2 3">
    <name type="scientific">Araneus ventricosus</name>
    <name type="common">Orbweaver spider</name>
    <name type="synonym">Epeira ventricosa</name>
    <dbReference type="NCBI Taxonomy" id="182803"/>
    <lineage>
        <taxon>Eukaryota</taxon>
        <taxon>Metazoa</taxon>
        <taxon>Ecdysozoa</taxon>
        <taxon>Arthropoda</taxon>
        <taxon>Chelicerata</taxon>
        <taxon>Arachnida</taxon>
        <taxon>Araneae</taxon>
        <taxon>Araneomorphae</taxon>
        <taxon>Entelegynae</taxon>
        <taxon>Araneoidea</taxon>
        <taxon>Araneidae</taxon>
        <taxon>Araneus</taxon>
    </lineage>
</organism>
<evidence type="ECO:0000256" key="1">
    <source>
        <dbReference type="SAM" id="Phobius"/>
    </source>
</evidence>
<dbReference type="Proteomes" id="UP000499080">
    <property type="component" value="Unassembled WGS sequence"/>
</dbReference>
<keyword evidence="1" id="KW-0472">Membrane</keyword>
<keyword evidence="1" id="KW-0812">Transmembrane</keyword>
<evidence type="ECO:0000313" key="3">
    <source>
        <dbReference type="Proteomes" id="UP000499080"/>
    </source>
</evidence>
<accession>A0A4Y2MNV9</accession>
<name>A0A4Y2MNV9_ARAVE</name>
<keyword evidence="1" id="KW-1133">Transmembrane helix</keyword>
<dbReference type="AlphaFoldDB" id="A0A4Y2MNV9"/>
<evidence type="ECO:0000313" key="2">
    <source>
        <dbReference type="EMBL" id="GBN27306.1"/>
    </source>
</evidence>